<dbReference type="NCBIfam" id="TIGR02609">
    <property type="entry name" value="doc_partner"/>
    <property type="match status" value="1"/>
</dbReference>
<dbReference type="GO" id="GO:0003677">
    <property type="term" value="F:DNA binding"/>
    <property type="evidence" value="ECO:0007669"/>
    <property type="project" value="InterPro"/>
</dbReference>
<comment type="caution">
    <text evidence="2">The sequence shown here is derived from an EMBL/GenBank/DDBJ whole genome shotgun (WGS) entry which is preliminary data.</text>
</comment>
<dbReference type="InterPro" id="IPR007159">
    <property type="entry name" value="SpoVT-AbrB_dom"/>
</dbReference>
<evidence type="ECO:0000313" key="2">
    <source>
        <dbReference type="EMBL" id="TGA95492.1"/>
    </source>
</evidence>
<dbReference type="InterPro" id="IPR037914">
    <property type="entry name" value="SpoVT-AbrB_sf"/>
</dbReference>
<feature type="domain" description="SpoVT-AbrB" evidence="1">
    <location>
        <begin position="11"/>
        <end position="57"/>
    </location>
</feature>
<evidence type="ECO:0000313" key="3">
    <source>
        <dbReference type="Proteomes" id="UP000298347"/>
    </source>
</evidence>
<dbReference type="SMART" id="SM00966">
    <property type="entry name" value="SpoVT_AbrB"/>
    <property type="match status" value="1"/>
</dbReference>
<dbReference type="Proteomes" id="UP000298347">
    <property type="component" value="Unassembled WGS sequence"/>
</dbReference>
<dbReference type="AlphaFoldDB" id="A0A4Z0GGE9"/>
<dbReference type="RefSeq" id="WP_135350165.1">
    <property type="nucleotide sequence ID" value="NZ_SRJD01000050.1"/>
</dbReference>
<dbReference type="InterPro" id="IPR013432">
    <property type="entry name" value="Doc_partner"/>
</dbReference>
<dbReference type="SUPFAM" id="SSF89447">
    <property type="entry name" value="AbrB/MazE/MraZ-like"/>
    <property type="match status" value="1"/>
</dbReference>
<proteinExistence type="predicted"/>
<sequence length="86" mass="9676">MDEITVQRKLMKIGNSCGATFPHEILKHLNVKPGDQIDFNIQTDGTVTLKKKENTTLPKGVDPDFINMVNGIIEKYDDVFKGLTTR</sequence>
<gene>
    <name evidence="2" type="ORF">E4665_17920</name>
</gene>
<name>A0A4Z0GGE9_9BACL</name>
<evidence type="ECO:0000259" key="1">
    <source>
        <dbReference type="SMART" id="SM00966"/>
    </source>
</evidence>
<keyword evidence="3" id="KW-1185">Reference proteome</keyword>
<dbReference type="OrthoDB" id="582905at2"/>
<dbReference type="EMBL" id="SRJD01000050">
    <property type="protein sequence ID" value="TGA95492.1"/>
    <property type="molecule type" value="Genomic_DNA"/>
</dbReference>
<protein>
    <submittedName>
        <fullName evidence="2">AbrB family transcriptional regulator</fullName>
    </submittedName>
</protein>
<dbReference type="Gene3D" id="2.10.260.10">
    <property type="match status" value="1"/>
</dbReference>
<organism evidence="2 3">
    <name type="scientific">Sporolactobacillus shoreae</name>
    <dbReference type="NCBI Taxonomy" id="1465501"/>
    <lineage>
        <taxon>Bacteria</taxon>
        <taxon>Bacillati</taxon>
        <taxon>Bacillota</taxon>
        <taxon>Bacilli</taxon>
        <taxon>Bacillales</taxon>
        <taxon>Sporolactobacillaceae</taxon>
        <taxon>Sporolactobacillus</taxon>
    </lineage>
</organism>
<dbReference type="Pfam" id="PF04014">
    <property type="entry name" value="MazE_antitoxin"/>
    <property type="match status" value="1"/>
</dbReference>
<accession>A0A4Z0GGE9</accession>
<reference evidence="2 3" key="1">
    <citation type="journal article" date="2015" name="Int. J. Syst. Evol. Microbiol.">
        <title>Sporolactobacillus shoreae sp. nov. and Sporolactobacillus spathodeae sp. nov., two spore-forming lactic acid bacteria isolated from tree barks in Thailand.</title>
        <authorList>
            <person name="Thamacharoensuk T."/>
            <person name="Kitahara M."/>
            <person name="Ohkuma M."/>
            <person name="Thongchul N."/>
            <person name="Tanasupawat S."/>
        </authorList>
    </citation>
    <scope>NUCLEOTIDE SEQUENCE [LARGE SCALE GENOMIC DNA]</scope>
    <source>
        <strain evidence="2 3">BK92</strain>
    </source>
</reference>